<keyword evidence="16" id="KW-1185">Reference proteome</keyword>
<sequence>MAANILQWFPHTTAPFIANAPMLGFTDAGLATAVTKAGGFGFIGGGFDFRSESTQLLGLDTQLANARSILGLADGAPLPLGVGFITFQPDGLIDNAIPILQKHRVGAVWLSFPQADADHLPIIKAIQKAQESSDWDTKIFVQVGTIKAAEEALKQGVDVLVVQGTDAGGHQWARGASLISLLPEVRDLLTGAQDTTTAILAAGGIVDGRGCVAALGLGADGIVMGTRFVATSECPAPFAIKQTIVSGSDGGASTVKSIRHDVFQSTDLFPRQYDGRAITGVSYEDYLNGVSDEEIIRRYDAAKEAGEHQRRTVWAGASIGGINAVVSVEHVVQSTQQESPSPTLITLKTIDSTHSDDQSAAMNKTTPSPSPVPKASPSSKPSPSLTAGTKRKRNTPAKYYAVKAGHKPGIYYGWNDCLAQITGFKGAIFQSFPSQEAANAFLNGTKLPAESQSSENTRFYGIQRGRVTGVYTDWTTAQEQIRGFPRPRYRKFSTREEAEEFVREGQTQPPAGFGVASGPHGITTEKPKDAEGVEFAPGDGPLPAGAEDGFDPNVLLDPATGKVVYKTAPQMAATKTQSTGIPGMLRIYTDGSSLRNGTALASAGVGVYFGPGDSSRNVSEPLKGSRQTNQRAELTAILRAIDIAPRHRDVTIVTDSRYSIDCVTVWFVNWRRNNWMTRDKKPVENKDLVESILIKIEERNDLKVKTLFEWVKGHNKDPGNEEADKLAVNGAQRGVSAKAEALHGVQEVPDELFDEDF</sequence>
<dbReference type="FunFam" id="3.40.970.10:FF:000001">
    <property type="entry name" value="Ribonuclease H1"/>
    <property type="match status" value="2"/>
</dbReference>
<evidence type="ECO:0000256" key="8">
    <source>
        <dbReference type="ARBA" id="ARBA00022723"/>
    </source>
</evidence>
<dbReference type="Gene3D" id="3.30.420.10">
    <property type="entry name" value="Ribonuclease H-like superfamily/Ribonuclease H"/>
    <property type="match status" value="1"/>
</dbReference>
<reference evidence="16" key="1">
    <citation type="journal article" date="2017" name="Nat. Microbiol.">
        <title>Global analysis of biosynthetic gene clusters reveals vast potential of secondary metabolite production in Penicillium species.</title>
        <authorList>
            <person name="Nielsen J.C."/>
            <person name="Grijseels S."/>
            <person name="Prigent S."/>
            <person name="Ji B."/>
            <person name="Dainat J."/>
            <person name="Nielsen K.F."/>
            <person name="Frisvad J.C."/>
            <person name="Workman M."/>
            <person name="Nielsen J."/>
        </authorList>
    </citation>
    <scope>NUCLEOTIDE SEQUENCE [LARGE SCALE GENOMIC DNA]</scope>
    <source>
        <strain evidence="16">IBT 4502</strain>
    </source>
</reference>
<feature type="domain" description="RNase H type-1" evidence="14">
    <location>
        <begin position="581"/>
        <end position="732"/>
    </location>
</feature>
<evidence type="ECO:0000259" key="14">
    <source>
        <dbReference type="PROSITE" id="PS50879"/>
    </source>
</evidence>
<dbReference type="InterPro" id="IPR037056">
    <property type="entry name" value="RNase_H1_N_sf"/>
</dbReference>
<evidence type="ECO:0000256" key="7">
    <source>
        <dbReference type="ARBA" id="ARBA00022722"/>
    </source>
</evidence>
<dbReference type="GO" id="GO:0043137">
    <property type="term" value="P:DNA replication, removal of RNA primer"/>
    <property type="evidence" value="ECO:0007669"/>
    <property type="project" value="TreeGrafter"/>
</dbReference>
<evidence type="ECO:0000256" key="2">
    <source>
        <dbReference type="ARBA" id="ARBA00001946"/>
    </source>
</evidence>
<evidence type="ECO:0000256" key="3">
    <source>
        <dbReference type="ARBA" id="ARBA00005300"/>
    </source>
</evidence>
<keyword evidence="9" id="KW-0255">Endonuclease</keyword>
<keyword evidence="8" id="KW-0479">Metal-binding</keyword>
<evidence type="ECO:0000256" key="1">
    <source>
        <dbReference type="ARBA" id="ARBA00000077"/>
    </source>
</evidence>
<dbReference type="GO" id="GO:0018580">
    <property type="term" value="F:nitronate monooxygenase activity"/>
    <property type="evidence" value="ECO:0007669"/>
    <property type="project" value="InterPro"/>
</dbReference>
<keyword evidence="10" id="KW-0378">Hydrolase</keyword>
<dbReference type="Pfam" id="PF00075">
    <property type="entry name" value="RNase_H"/>
    <property type="match status" value="1"/>
</dbReference>
<name>A0A1V6NMF4_PENPO</name>
<evidence type="ECO:0000256" key="9">
    <source>
        <dbReference type="ARBA" id="ARBA00022759"/>
    </source>
</evidence>
<accession>A0A1V6NMF4</accession>
<evidence type="ECO:0000256" key="10">
    <source>
        <dbReference type="ARBA" id="ARBA00022801"/>
    </source>
</evidence>
<dbReference type="InterPro" id="IPR050092">
    <property type="entry name" value="RNase_H"/>
</dbReference>
<evidence type="ECO:0000256" key="13">
    <source>
        <dbReference type="SAM" id="MobiDB-lite"/>
    </source>
</evidence>
<evidence type="ECO:0000313" key="15">
    <source>
        <dbReference type="EMBL" id="OQD65914.1"/>
    </source>
</evidence>
<comment type="catalytic activity">
    <reaction evidence="1">
        <text>Endonucleolytic cleavage to 5'-phosphomonoester.</text>
        <dbReference type="EC" id="3.1.26.4"/>
    </reaction>
</comment>
<evidence type="ECO:0000256" key="5">
    <source>
        <dbReference type="ARBA" id="ARBA00022630"/>
    </source>
</evidence>
<dbReference type="InterPro" id="IPR012337">
    <property type="entry name" value="RNaseH-like_sf"/>
</dbReference>
<dbReference type="Pfam" id="PF03060">
    <property type="entry name" value="NMO"/>
    <property type="match status" value="1"/>
</dbReference>
<dbReference type="PANTHER" id="PTHR10642">
    <property type="entry name" value="RIBONUCLEASE H1"/>
    <property type="match status" value="1"/>
</dbReference>
<comment type="similarity">
    <text evidence="3">Belongs to the RNase H family.</text>
</comment>
<dbReference type="CDD" id="cd04730">
    <property type="entry name" value="NPD_like"/>
    <property type="match status" value="1"/>
</dbReference>
<evidence type="ECO:0000256" key="12">
    <source>
        <dbReference type="ARBA" id="ARBA00023002"/>
    </source>
</evidence>
<dbReference type="Pfam" id="PF01693">
    <property type="entry name" value="Cauli_VI"/>
    <property type="match status" value="2"/>
</dbReference>
<dbReference type="AlphaFoldDB" id="A0A1V6NMF4"/>
<organism evidence="15 16">
    <name type="scientific">Penicillium polonicum</name>
    <dbReference type="NCBI Taxonomy" id="60169"/>
    <lineage>
        <taxon>Eukaryota</taxon>
        <taxon>Fungi</taxon>
        <taxon>Dikarya</taxon>
        <taxon>Ascomycota</taxon>
        <taxon>Pezizomycotina</taxon>
        <taxon>Eurotiomycetes</taxon>
        <taxon>Eurotiomycetidae</taxon>
        <taxon>Eurotiales</taxon>
        <taxon>Aspergillaceae</taxon>
        <taxon>Penicillium</taxon>
    </lineage>
</organism>
<feature type="compositionally biased region" description="Low complexity" evidence="13">
    <location>
        <begin position="375"/>
        <end position="384"/>
    </location>
</feature>
<dbReference type="EMBL" id="MDYM01000005">
    <property type="protein sequence ID" value="OQD65914.1"/>
    <property type="molecule type" value="Genomic_DNA"/>
</dbReference>
<dbReference type="InterPro" id="IPR002156">
    <property type="entry name" value="RNaseH_domain"/>
</dbReference>
<dbReference type="OrthoDB" id="407198at2759"/>
<comment type="cofactor">
    <cofactor evidence="2">
        <name>Mg(2+)</name>
        <dbReference type="ChEBI" id="CHEBI:18420"/>
    </cofactor>
</comment>
<dbReference type="GO" id="GO:0004523">
    <property type="term" value="F:RNA-DNA hybrid ribonuclease activity"/>
    <property type="evidence" value="ECO:0007669"/>
    <property type="project" value="UniProtKB-EC"/>
</dbReference>
<dbReference type="InterPro" id="IPR004136">
    <property type="entry name" value="NMO"/>
</dbReference>
<dbReference type="SUPFAM" id="SSF51412">
    <property type="entry name" value="Inosine monophosphate dehydrogenase (IMPDH)"/>
    <property type="match status" value="1"/>
</dbReference>
<keyword evidence="11" id="KW-0460">Magnesium</keyword>
<dbReference type="EC" id="3.1.26.4" evidence="4"/>
<dbReference type="GO" id="GO:0046872">
    <property type="term" value="F:metal ion binding"/>
    <property type="evidence" value="ECO:0007669"/>
    <property type="project" value="UniProtKB-KW"/>
</dbReference>
<dbReference type="GO" id="GO:0003676">
    <property type="term" value="F:nucleic acid binding"/>
    <property type="evidence" value="ECO:0007669"/>
    <property type="project" value="InterPro"/>
</dbReference>
<dbReference type="InterPro" id="IPR009027">
    <property type="entry name" value="Ribosomal_bL9/RNase_H1_N"/>
</dbReference>
<dbReference type="PROSITE" id="PS50879">
    <property type="entry name" value="RNASE_H_1"/>
    <property type="match status" value="1"/>
</dbReference>
<evidence type="ECO:0000256" key="4">
    <source>
        <dbReference type="ARBA" id="ARBA00012180"/>
    </source>
</evidence>
<evidence type="ECO:0000256" key="6">
    <source>
        <dbReference type="ARBA" id="ARBA00022643"/>
    </source>
</evidence>
<dbReference type="InterPro" id="IPR011320">
    <property type="entry name" value="RNase_H1_N"/>
</dbReference>
<keyword evidence="7" id="KW-0540">Nuclease</keyword>
<feature type="region of interest" description="Disordered" evidence="13">
    <location>
        <begin position="525"/>
        <end position="552"/>
    </location>
</feature>
<proteinExistence type="inferred from homology"/>
<keyword evidence="5" id="KW-0285">Flavoprotein</keyword>
<dbReference type="Proteomes" id="UP000191408">
    <property type="component" value="Unassembled WGS sequence"/>
</dbReference>
<dbReference type="PANTHER" id="PTHR10642:SF26">
    <property type="entry name" value="RIBONUCLEASE H1"/>
    <property type="match status" value="1"/>
</dbReference>
<dbReference type="CDD" id="cd09280">
    <property type="entry name" value="RNase_HI_eukaryote_like"/>
    <property type="match status" value="1"/>
</dbReference>
<dbReference type="STRING" id="60169.A0A1V6NMF4"/>
<keyword evidence="12" id="KW-0560">Oxidoreductase</keyword>
<dbReference type="SUPFAM" id="SSF53098">
    <property type="entry name" value="Ribonuclease H-like"/>
    <property type="match status" value="1"/>
</dbReference>
<gene>
    <name evidence="15" type="ORF">PENPOL_c005G03113</name>
</gene>
<evidence type="ECO:0000256" key="11">
    <source>
        <dbReference type="ARBA" id="ARBA00022842"/>
    </source>
</evidence>
<evidence type="ECO:0000313" key="16">
    <source>
        <dbReference type="Proteomes" id="UP000191408"/>
    </source>
</evidence>
<dbReference type="InterPro" id="IPR013785">
    <property type="entry name" value="Aldolase_TIM"/>
</dbReference>
<dbReference type="SUPFAM" id="SSF55658">
    <property type="entry name" value="L9 N-domain-like"/>
    <property type="match status" value="2"/>
</dbReference>
<dbReference type="InterPro" id="IPR036397">
    <property type="entry name" value="RNaseH_sf"/>
</dbReference>
<comment type="caution">
    <text evidence="15">The sequence shown here is derived from an EMBL/GenBank/DDBJ whole genome shotgun (WGS) entry which is preliminary data.</text>
</comment>
<feature type="region of interest" description="Disordered" evidence="13">
    <location>
        <begin position="354"/>
        <end position="393"/>
    </location>
</feature>
<dbReference type="Gene3D" id="3.40.970.10">
    <property type="entry name" value="Ribonuclease H1, N-terminal domain"/>
    <property type="match status" value="2"/>
</dbReference>
<protein>
    <recommendedName>
        <fullName evidence="4">ribonuclease H</fullName>
        <ecNumber evidence="4">3.1.26.4</ecNumber>
    </recommendedName>
</protein>
<dbReference type="Gene3D" id="3.20.20.70">
    <property type="entry name" value="Aldolase class I"/>
    <property type="match status" value="1"/>
</dbReference>
<keyword evidence="6" id="KW-0288">FMN</keyword>
<dbReference type="FunFam" id="3.30.420.10:FF:000090">
    <property type="entry name" value="Ribonuclease H"/>
    <property type="match status" value="1"/>
</dbReference>